<keyword evidence="3" id="KW-1185">Reference proteome</keyword>
<organism evidence="2 3">
    <name type="scientific">Gordonia jinhuaensis</name>
    <dbReference type="NCBI Taxonomy" id="1517702"/>
    <lineage>
        <taxon>Bacteria</taxon>
        <taxon>Bacillati</taxon>
        <taxon>Actinomycetota</taxon>
        <taxon>Actinomycetes</taxon>
        <taxon>Mycobacteriales</taxon>
        <taxon>Gordoniaceae</taxon>
        <taxon>Gordonia</taxon>
    </lineage>
</organism>
<gene>
    <name evidence="2" type="ORF">GCM10011489_30610</name>
</gene>
<feature type="transmembrane region" description="Helical" evidence="1">
    <location>
        <begin position="102"/>
        <end position="120"/>
    </location>
</feature>
<feature type="transmembrane region" description="Helical" evidence="1">
    <location>
        <begin position="156"/>
        <end position="181"/>
    </location>
</feature>
<name>A0A916TFU5_9ACTN</name>
<dbReference type="EMBL" id="BMGC01000027">
    <property type="protein sequence ID" value="GGB40922.1"/>
    <property type="molecule type" value="Genomic_DNA"/>
</dbReference>
<evidence type="ECO:0000256" key="1">
    <source>
        <dbReference type="SAM" id="Phobius"/>
    </source>
</evidence>
<dbReference type="Proteomes" id="UP000621454">
    <property type="component" value="Unassembled WGS sequence"/>
</dbReference>
<keyword evidence="1" id="KW-1133">Transmembrane helix</keyword>
<evidence type="ECO:0000313" key="2">
    <source>
        <dbReference type="EMBL" id="GGB40922.1"/>
    </source>
</evidence>
<evidence type="ECO:0000313" key="3">
    <source>
        <dbReference type="Proteomes" id="UP000621454"/>
    </source>
</evidence>
<feature type="transmembrane region" description="Helical" evidence="1">
    <location>
        <begin position="75"/>
        <end position="96"/>
    </location>
</feature>
<dbReference type="PROSITE" id="PS51257">
    <property type="entry name" value="PROKAR_LIPOPROTEIN"/>
    <property type="match status" value="1"/>
</dbReference>
<reference evidence="2" key="2">
    <citation type="submission" date="2020-09" db="EMBL/GenBank/DDBJ databases">
        <authorList>
            <person name="Sun Q."/>
            <person name="Zhou Y."/>
        </authorList>
    </citation>
    <scope>NUCLEOTIDE SEQUENCE</scope>
    <source>
        <strain evidence="2">CGMCC 1.12827</strain>
    </source>
</reference>
<accession>A0A916TFU5</accession>
<sequence>MWWQRPREDAAAIIGMQRRGAVLVAAAFVIACFVILLMTMPSAAGKAWSVVFLVACALQVAILLLAPGDPLPRGWACALLTLGGVQAAVTLPFIPITLPQPVILGPLTGAAAAAGALAGVRGRFGIGCALVVMSLCAMGVWSAVNGETFLHGASYGVANIAVMVMAGFFARVLRPAAALIFRLRKQAARQTAIEAAVSATAAERRRQLERVDTLARPMLETIEQAGELTPAQRQEAVLTAARLRDGIRARGLDSEKVATAAWEARRRGVTVRLLDDHGLTPDEVAPVFLDACVAALEAAESGEVVIRLNPADRPVFASIVAVSPAGAHRREYDSCGAII</sequence>
<keyword evidence="1" id="KW-0472">Membrane</keyword>
<keyword evidence="1" id="KW-0812">Transmembrane</keyword>
<dbReference type="AlphaFoldDB" id="A0A916TFU5"/>
<feature type="transmembrane region" description="Helical" evidence="1">
    <location>
        <begin position="47"/>
        <end position="66"/>
    </location>
</feature>
<evidence type="ECO:0008006" key="4">
    <source>
        <dbReference type="Google" id="ProtNLM"/>
    </source>
</evidence>
<feature type="transmembrane region" description="Helical" evidence="1">
    <location>
        <begin position="127"/>
        <end position="144"/>
    </location>
</feature>
<feature type="transmembrane region" description="Helical" evidence="1">
    <location>
        <begin position="21"/>
        <end position="41"/>
    </location>
</feature>
<proteinExistence type="predicted"/>
<protein>
    <recommendedName>
        <fullName evidence="4">Signal transduction histidine kinase</fullName>
    </recommendedName>
</protein>
<comment type="caution">
    <text evidence="2">The sequence shown here is derived from an EMBL/GenBank/DDBJ whole genome shotgun (WGS) entry which is preliminary data.</text>
</comment>
<reference evidence="2" key="1">
    <citation type="journal article" date="2014" name="Int. J. Syst. Evol. Microbiol.">
        <title>Complete genome sequence of Corynebacterium casei LMG S-19264T (=DSM 44701T), isolated from a smear-ripened cheese.</title>
        <authorList>
            <consortium name="US DOE Joint Genome Institute (JGI-PGF)"/>
            <person name="Walter F."/>
            <person name="Albersmeier A."/>
            <person name="Kalinowski J."/>
            <person name="Ruckert C."/>
        </authorList>
    </citation>
    <scope>NUCLEOTIDE SEQUENCE</scope>
    <source>
        <strain evidence="2">CGMCC 1.12827</strain>
    </source>
</reference>